<feature type="region of interest" description="Disordered" evidence="2">
    <location>
        <begin position="1"/>
        <end position="32"/>
    </location>
</feature>
<reference evidence="4 6" key="2">
    <citation type="submission" date="2019-03" db="EMBL/GenBank/DDBJ databases">
        <title>Genomics of glacier-inhabiting Cryobacterium strains.</title>
        <authorList>
            <person name="Liu Q."/>
            <person name="Xin Y.-H."/>
        </authorList>
    </citation>
    <scope>NUCLEOTIDE SEQUENCE [LARGE SCALE GENOMIC DNA]</scope>
    <source>
        <strain evidence="4 6">Hh8</strain>
    </source>
</reference>
<evidence type="ECO:0000313" key="5">
    <source>
        <dbReference type="Proteomes" id="UP000199639"/>
    </source>
</evidence>
<feature type="coiled-coil region" evidence="1">
    <location>
        <begin position="284"/>
        <end position="311"/>
    </location>
</feature>
<keyword evidence="1" id="KW-0175">Coiled coil</keyword>
<evidence type="ECO:0000313" key="6">
    <source>
        <dbReference type="Proteomes" id="UP000298252"/>
    </source>
</evidence>
<dbReference type="AlphaFoldDB" id="A0A4R8VFN9"/>
<evidence type="ECO:0000256" key="2">
    <source>
        <dbReference type="SAM" id="MobiDB-lite"/>
    </source>
</evidence>
<name>A0A4R8VFN9_9MICO</name>
<accession>A0A4R8VFN9</accession>
<evidence type="ECO:0000313" key="3">
    <source>
        <dbReference type="EMBL" id="SDN39169.1"/>
    </source>
</evidence>
<dbReference type="EMBL" id="SOFD01000003">
    <property type="protein sequence ID" value="TFB81959.1"/>
    <property type="molecule type" value="Genomic_DNA"/>
</dbReference>
<sequence>MPSAPCKQRSPPRKPRLQRPTGPRSPATPSWNASWGLVPEIDLLIRGLDAQAAALETYSVTVDELQGEQRLLAARRTTADSDLSDLQFGKTDFTTPGDTFIFMPTDVRQTRQEEAFETTYAQIAAIDVLWDELATRRRTADATCVRDLGSDQVLGATAWFGTNAAVRGSVDDLIARMNTLSEADLAVLIATNSDLVKRMLTATPETVPERWQQLGEPAQLALIAGAPVLLGSLNGLPALARVAANRLNASTRITEIDAESAKLDAENAGMDRTRGRWEQSYGRSDQIAKELEQLEDERSYLQRTVDGKNQLYLYDHEGARIIEMRGTPSSETRQRISYVPGTMSNMDMFYDGSVQTVSQWFVDNHPDTVAFIYKDDLFPGDSDGTRGGLAKGIPDANSADFAEQTGPFLAAFETGLATDPLFAAATSTAIGHSWGLANITSAEVSGAHYDSVVSLSGAWMPKDWTADSTTTYADFSYEDILQVAQGTGGVGDGNNPRSSDAFDSGPYYEGPKWYPTVMVDNHSLVATDDPRNNKVLRDLEKWMYK</sequence>
<evidence type="ECO:0000256" key="1">
    <source>
        <dbReference type="SAM" id="Coils"/>
    </source>
</evidence>
<organism evidence="3 5">
    <name type="scientific">Cryobacterium flavum</name>
    <dbReference type="NCBI Taxonomy" id="1424659"/>
    <lineage>
        <taxon>Bacteria</taxon>
        <taxon>Bacillati</taxon>
        <taxon>Actinomycetota</taxon>
        <taxon>Actinomycetes</taxon>
        <taxon>Micrococcales</taxon>
        <taxon>Microbacteriaceae</taxon>
        <taxon>Cryobacterium</taxon>
    </lineage>
</organism>
<reference evidence="3 5" key="1">
    <citation type="submission" date="2016-10" db="EMBL/GenBank/DDBJ databases">
        <authorList>
            <person name="Varghese N."/>
            <person name="Submissions S."/>
        </authorList>
    </citation>
    <scope>NUCLEOTIDE SEQUENCE [LARGE SCALE GENOMIC DNA]</scope>
    <source>
        <strain evidence="3 5">CGMCC 1.11215</strain>
    </source>
</reference>
<proteinExistence type="predicted"/>
<evidence type="ECO:0008006" key="7">
    <source>
        <dbReference type="Google" id="ProtNLM"/>
    </source>
</evidence>
<keyword evidence="6" id="KW-1185">Reference proteome</keyword>
<evidence type="ECO:0000313" key="4">
    <source>
        <dbReference type="EMBL" id="TFB81959.1"/>
    </source>
</evidence>
<dbReference type="Proteomes" id="UP000298252">
    <property type="component" value="Unassembled WGS sequence"/>
</dbReference>
<dbReference type="RefSeq" id="WP_134505136.1">
    <property type="nucleotide sequence ID" value="NZ_FNIB01000005.1"/>
</dbReference>
<gene>
    <name evidence="4" type="ORF">E3O21_01430</name>
    <name evidence="3" type="ORF">SAMN05216368_105125</name>
</gene>
<dbReference type="STRING" id="1424659.SAMN05216368_105125"/>
<dbReference type="Proteomes" id="UP000199639">
    <property type="component" value="Unassembled WGS sequence"/>
</dbReference>
<protein>
    <recommendedName>
        <fullName evidence="7">Alpha/beta hydrolase</fullName>
    </recommendedName>
</protein>
<dbReference type="EMBL" id="FNIB01000005">
    <property type="protein sequence ID" value="SDN39169.1"/>
    <property type="molecule type" value="Genomic_DNA"/>
</dbReference>